<reference evidence="1" key="1">
    <citation type="submission" date="2022-05" db="EMBL/GenBank/DDBJ databases">
        <title>Chromosome-level genome of Chaenocephalus aceratus.</title>
        <authorList>
            <person name="Park H."/>
        </authorList>
    </citation>
    <scope>NUCLEOTIDE SEQUENCE</scope>
    <source>
        <strain evidence="1">KU_202001</strain>
    </source>
</reference>
<name>A0ACB9XBM3_CHAAC</name>
<comment type="caution">
    <text evidence="1">The sequence shown here is derived from an EMBL/GenBank/DDBJ whole genome shotgun (WGS) entry which is preliminary data.</text>
</comment>
<keyword evidence="2" id="KW-1185">Reference proteome</keyword>
<dbReference type="EMBL" id="CM043791">
    <property type="protein sequence ID" value="KAI4824207.1"/>
    <property type="molecule type" value="Genomic_DNA"/>
</dbReference>
<accession>A0ACB9XBM3</accession>
<proteinExistence type="predicted"/>
<dbReference type="Proteomes" id="UP001057452">
    <property type="component" value="Chromosome 7"/>
</dbReference>
<gene>
    <name evidence="1" type="ORF">KUCAC02_012736</name>
</gene>
<protein>
    <submittedName>
        <fullName evidence="1">Uncharacterized protein</fullName>
    </submittedName>
</protein>
<organism evidence="1 2">
    <name type="scientific">Chaenocephalus aceratus</name>
    <name type="common">Blackfin icefish</name>
    <name type="synonym">Chaenichthys aceratus</name>
    <dbReference type="NCBI Taxonomy" id="36190"/>
    <lineage>
        <taxon>Eukaryota</taxon>
        <taxon>Metazoa</taxon>
        <taxon>Chordata</taxon>
        <taxon>Craniata</taxon>
        <taxon>Vertebrata</taxon>
        <taxon>Euteleostomi</taxon>
        <taxon>Actinopterygii</taxon>
        <taxon>Neopterygii</taxon>
        <taxon>Teleostei</taxon>
        <taxon>Neoteleostei</taxon>
        <taxon>Acanthomorphata</taxon>
        <taxon>Eupercaria</taxon>
        <taxon>Perciformes</taxon>
        <taxon>Notothenioidei</taxon>
        <taxon>Channichthyidae</taxon>
        <taxon>Chaenocephalus</taxon>
    </lineage>
</organism>
<evidence type="ECO:0000313" key="1">
    <source>
        <dbReference type="EMBL" id="KAI4824207.1"/>
    </source>
</evidence>
<sequence>MAHQSRVDGLRQRGVQRGAETSGRNLCVMDVLSVGLERTEGLTSARRTRPDGGAHAGQS</sequence>
<evidence type="ECO:0000313" key="2">
    <source>
        <dbReference type="Proteomes" id="UP001057452"/>
    </source>
</evidence>